<feature type="transmembrane region" description="Helical" evidence="1">
    <location>
        <begin position="58"/>
        <end position="80"/>
    </location>
</feature>
<feature type="transmembrane region" description="Helical" evidence="1">
    <location>
        <begin position="33"/>
        <end position="51"/>
    </location>
</feature>
<dbReference type="Proteomes" id="UP000247634">
    <property type="component" value="Chromosome"/>
</dbReference>
<reference evidence="2 3" key="1">
    <citation type="submission" date="2018-06" db="EMBL/GenBank/DDBJ databases">
        <title>The complete genome sequence of a nosiheptide producer Streptomyces actuosus ATCC 25421: deducing the ability of producing a new class III lantibiotics.</title>
        <authorList>
            <person name="Liu W."/>
            <person name="Sun F."/>
            <person name="Hu Y."/>
        </authorList>
    </citation>
    <scope>NUCLEOTIDE SEQUENCE [LARGE SCALE GENOMIC DNA]</scope>
    <source>
        <strain evidence="2 3">ATCC 25421</strain>
    </source>
</reference>
<gene>
    <name evidence="2" type="ORF">DMT42_29025</name>
</gene>
<feature type="transmembrane region" description="Helical" evidence="1">
    <location>
        <begin position="100"/>
        <end position="122"/>
    </location>
</feature>
<keyword evidence="1" id="KW-1133">Transmembrane helix</keyword>
<feature type="transmembrane region" description="Helical" evidence="1">
    <location>
        <begin position="129"/>
        <end position="149"/>
    </location>
</feature>
<keyword evidence="3" id="KW-1185">Reference proteome</keyword>
<keyword evidence="1" id="KW-0472">Membrane</keyword>
<evidence type="ECO:0000256" key="1">
    <source>
        <dbReference type="SAM" id="Phobius"/>
    </source>
</evidence>
<dbReference type="KEGG" id="sact:DMT42_29025"/>
<accession>A0A2U9P8R3</accession>
<dbReference type="OrthoDB" id="3872634at2"/>
<dbReference type="EMBL" id="CP029788">
    <property type="protein sequence ID" value="AWT45932.1"/>
    <property type="molecule type" value="Genomic_DNA"/>
</dbReference>
<proteinExistence type="predicted"/>
<evidence type="ECO:0000313" key="3">
    <source>
        <dbReference type="Proteomes" id="UP000247634"/>
    </source>
</evidence>
<name>A0A2U9P8R3_STRAS</name>
<protein>
    <submittedName>
        <fullName evidence="2">DUF1453 domain-containing protein</fullName>
    </submittedName>
</protein>
<organism evidence="2 3">
    <name type="scientific">Streptomyces actuosus</name>
    <dbReference type="NCBI Taxonomy" id="1885"/>
    <lineage>
        <taxon>Bacteria</taxon>
        <taxon>Bacillati</taxon>
        <taxon>Actinomycetota</taxon>
        <taxon>Actinomycetes</taxon>
        <taxon>Kitasatosporales</taxon>
        <taxon>Streptomycetaceae</taxon>
        <taxon>Streptomyces</taxon>
    </lineage>
</organism>
<dbReference type="RefSeq" id="WP_110631652.1">
    <property type="nucleotide sequence ID" value="NZ_CP029788.1"/>
</dbReference>
<keyword evidence="1" id="KW-0812">Transmembrane</keyword>
<evidence type="ECO:0000313" key="2">
    <source>
        <dbReference type="EMBL" id="AWT45932.1"/>
    </source>
</evidence>
<dbReference type="AlphaFoldDB" id="A0A2U9P8R3"/>
<sequence length="185" mass="19245">MPGLVNALVIVAVAALVITRQFAARRIDDDRRWWLLPAILTVMAVRSPGILDAQHRAASACLLAAELLIAVATGAGWAWTTRIWVEADGAVWSRTTRAGAAVWAGGIALRLSLFGLGTALGIHQDSSALLLALALTLLVRSGILVLRAGTVHGADGPATAYGDRTAGWAGAADAAATRPARKERV</sequence>